<keyword evidence="1" id="KW-1133">Transmembrane helix</keyword>
<dbReference type="EMBL" id="SPVF01000153">
    <property type="protein sequence ID" value="TFW19067.1"/>
    <property type="molecule type" value="Genomic_DNA"/>
</dbReference>
<evidence type="ECO:0000256" key="1">
    <source>
        <dbReference type="SAM" id="Phobius"/>
    </source>
</evidence>
<keyword evidence="3" id="KW-0645">Protease</keyword>
<proteinExistence type="predicted"/>
<dbReference type="GO" id="GO:0080120">
    <property type="term" value="P:CAAX-box protein maturation"/>
    <property type="evidence" value="ECO:0007669"/>
    <property type="project" value="UniProtKB-ARBA"/>
</dbReference>
<keyword evidence="1" id="KW-0812">Transmembrane</keyword>
<keyword evidence="1" id="KW-0472">Membrane</keyword>
<evidence type="ECO:0000259" key="2">
    <source>
        <dbReference type="Pfam" id="PF02517"/>
    </source>
</evidence>
<dbReference type="Proteomes" id="UP000298438">
    <property type="component" value="Unassembled WGS sequence"/>
</dbReference>
<protein>
    <submittedName>
        <fullName evidence="3">CPBP family intramembrane metalloprotease</fullName>
    </submittedName>
</protein>
<dbReference type="GO" id="GO:0006508">
    <property type="term" value="P:proteolysis"/>
    <property type="evidence" value="ECO:0007669"/>
    <property type="project" value="UniProtKB-KW"/>
</dbReference>
<organism evidence="3 4">
    <name type="scientific">Zemynaea arenosa</name>
    <dbReference type="NCBI Taxonomy" id="2561931"/>
    <lineage>
        <taxon>Bacteria</taxon>
        <taxon>Pseudomonadati</taxon>
        <taxon>Pseudomonadota</taxon>
        <taxon>Betaproteobacteria</taxon>
        <taxon>Burkholderiales</taxon>
        <taxon>Oxalobacteraceae</taxon>
        <taxon>Telluria group</taxon>
        <taxon>Zemynaea</taxon>
    </lineage>
</organism>
<reference evidence="3 4" key="1">
    <citation type="submission" date="2019-03" db="EMBL/GenBank/DDBJ databases">
        <title>Draft Genome Sequence of Massilia arenosa sp. nov., a Novel Massilia Species Isolated from a Sandy-loam Maize Soil.</title>
        <authorList>
            <person name="Raths R."/>
            <person name="Peta V."/>
            <person name="Bucking H."/>
        </authorList>
    </citation>
    <scope>NUCLEOTIDE SEQUENCE [LARGE SCALE GENOMIC DNA]</scope>
    <source>
        <strain evidence="3 4">MC02</strain>
    </source>
</reference>
<sequence length="251" mass="26489">MNLRLLVEISMLLAALGFGAYAIVTRRRQGVPLVDALGLRWRSGSALDLAAGIAIAGLAMAGIYLAEAGLGGIGTAPRTPEQSLGMLALLKMLFTFKEELLMRSLLLTGLLIALRGRAWAAIGLSALAFGCIHLSNPGSTLLSVTNNSLGGVMYGMAFLLSGSLWLPIGLHFAWNFVQGPLLGFPVSGLDSGGLQTIVDHGPVWLTGGIYGPEGGLVGIVFRFLIIAAVLLWTSRREQRLSRPAQQARAVQ</sequence>
<dbReference type="AlphaFoldDB" id="A0A4Y9SAQ4"/>
<dbReference type="GO" id="GO:0004175">
    <property type="term" value="F:endopeptidase activity"/>
    <property type="evidence" value="ECO:0007669"/>
    <property type="project" value="UniProtKB-ARBA"/>
</dbReference>
<feature type="transmembrane region" description="Helical" evidence="1">
    <location>
        <begin position="45"/>
        <end position="66"/>
    </location>
</feature>
<feature type="domain" description="CAAX prenyl protease 2/Lysostaphin resistance protein A-like" evidence="2">
    <location>
        <begin position="84"/>
        <end position="177"/>
    </location>
</feature>
<evidence type="ECO:0000313" key="4">
    <source>
        <dbReference type="Proteomes" id="UP000298438"/>
    </source>
</evidence>
<gene>
    <name evidence="3" type="ORF">E4L96_12420</name>
</gene>
<comment type="caution">
    <text evidence="3">The sequence shown here is derived from an EMBL/GenBank/DDBJ whole genome shotgun (WGS) entry which is preliminary data.</text>
</comment>
<dbReference type="PANTHER" id="PTHR39430">
    <property type="entry name" value="MEMBRANE-ASSOCIATED PROTEASE-RELATED"/>
    <property type="match status" value="1"/>
</dbReference>
<dbReference type="Pfam" id="PF02517">
    <property type="entry name" value="Rce1-like"/>
    <property type="match status" value="1"/>
</dbReference>
<evidence type="ECO:0000313" key="3">
    <source>
        <dbReference type="EMBL" id="TFW19067.1"/>
    </source>
</evidence>
<feature type="transmembrane region" description="Helical" evidence="1">
    <location>
        <begin position="214"/>
        <end position="232"/>
    </location>
</feature>
<dbReference type="RefSeq" id="WP_135207542.1">
    <property type="nucleotide sequence ID" value="NZ_SPVF01000153.1"/>
</dbReference>
<keyword evidence="3" id="KW-0482">Metalloprotease</keyword>
<dbReference type="GO" id="GO:0008237">
    <property type="term" value="F:metallopeptidase activity"/>
    <property type="evidence" value="ECO:0007669"/>
    <property type="project" value="UniProtKB-KW"/>
</dbReference>
<keyword evidence="4" id="KW-1185">Reference proteome</keyword>
<keyword evidence="3" id="KW-0378">Hydrolase</keyword>
<dbReference type="OrthoDB" id="193898at2"/>
<feature type="transmembrane region" description="Helical" evidence="1">
    <location>
        <begin position="152"/>
        <end position="174"/>
    </location>
</feature>
<accession>A0A4Y9SAQ4</accession>
<name>A0A4Y9SAQ4_9BURK</name>
<feature type="transmembrane region" description="Helical" evidence="1">
    <location>
        <begin position="6"/>
        <end position="24"/>
    </location>
</feature>
<dbReference type="InterPro" id="IPR003675">
    <property type="entry name" value="Rce1/LyrA-like_dom"/>
</dbReference>
<dbReference type="PANTHER" id="PTHR39430:SF1">
    <property type="entry name" value="PROTEASE"/>
    <property type="match status" value="1"/>
</dbReference>